<organism evidence="2 3">
    <name type="scientific">Mucilaginibacter pineti</name>
    <dbReference type="NCBI Taxonomy" id="1391627"/>
    <lineage>
        <taxon>Bacteria</taxon>
        <taxon>Pseudomonadati</taxon>
        <taxon>Bacteroidota</taxon>
        <taxon>Sphingobacteriia</taxon>
        <taxon>Sphingobacteriales</taxon>
        <taxon>Sphingobacteriaceae</taxon>
        <taxon>Mucilaginibacter</taxon>
    </lineage>
</organism>
<dbReference type="AlphaFoldDB" id="A0A1G6ZIA3"/>
<evidence type="ECO:0000313" key="3">
    <source>
        <dbReference type="Proteomes" id="UP000199072"/>
    </source>
</evidence>
<keyword evidence="1" id="KW-0812">Transmembrane</keyword>
<proteinExistence type="predicted"/>
<name>A0A1G6ZIA3_9SPHI</name>
<evidence type="ECO:0000256" key="1">
    <source>
        <dbReference type="SAM" id="Phobius"/>
    </source>
</evidence>
<keyword evidence="3" id="KW-1185">Reference proteome</keyword>
<sequence length="65" mass="7382">MHTYLHKASQPGSVIKKRELQKHIYIIYSVLHKNSHLFIALTLLAVIGKHLNSVAITPTATIYRC</sequence>
<keyword evidence="1" id="KW-1133">Transmembrane helix</keyword>
<feature type="transmembrane region" description="Helical" evidence="1">
    <location>
        <begin position="25"/>
        <end position="47"/>
    </location>
</feature>
<protein>
    <submittedName>
        <fullName evidence="2">Uncharacterized protein</fullName>
    </submittedName>
</protein>
<evidence type="ECO:0000313" key="2">
    <source>
        <dbReference type="EMBL" id="SDE02173.1"/>
    </source>
</evidence>
<keyword evidence="1" id="KW-0472">Membrane</keyword>
<accession>A0A1G6ZIA3</accession>
<dbReference type="STRING" id="1391627.SAMN05216464_103366"/>
<dbReference type="Proteomes" id="UP000199072">
    <property type="component" value="Unassembled WGS sequence"/>
</dbReference>
<reference evidence="2 3" key="1">
    <citation type="submission" date="2016-10" db="EMBL/GenBank/DDBJ databases">
        <authorList>
            <person name="de Groot N.N."/>
        </authorList>
    </citation>
    <scope>NUCLEOTIDE SEQUENCE [LARGE SCALE GENOMIC DNA]</scope>
    <source>
        <strain evidence="2 3">47C3B</strain>
    </source>
</reference>
<gene>
    <name evidence="2" type="ORF">SAMN05216464_103366</name>
</gene>
<dbReference type="EMBL" id="FNAI01000003">
    <property type="protein sequence ID" value="SDE02173.1"/>
    <property type="molecule type" value="Genomic_DNA"/>
</dbReference>